<evidence type="ECO:0000256" key="12">
    <source>
        <dbReference type="ARBA" id="ARBA00037948"/>
    </source>
</evidence>
<evidence type="ECO:0000256" key="3">
    <source>
        <dbReference type="ARBA" id="ARBA00022491"/>
    </source>
</evidence>
<evidence type="ECO:0000256" key="13">
    <source>
        <dbReference type="PROSITE-ProRule" id="PRU00042"/>
    </source>
</evidence>
<keyword evidence="2" id="KW-0217">Developmental protein</keyword>
<dbReference type="GO" id="GO:0005634">
    <property type="term" value="C:nucleus"/>
    <property type="evidence" value="ECO:0007669"/>
    <property type="project" value="UniProtKB-SubCell"/>
</dbReference>
<keyword evidence="4" id="KW-0479">Metal-binding</keyword>
<comment type="similarity">
    <text evidence="12">Belongs to the snail C2H2-type zinc-finger protein family.</text>
</comment>
<feature type="domain" description="C2H2-type" evidence="15">
    <location>
        <begin position="374"/>
        <end position="396"/>
    </location>
</feature>
<dbReference type="GeneID" id="106151542"/>
<evidence type="ECO:0000256" key="5">
    <source>
        <dbReference type="ARBA" id="ARBA00022737"/>
    </source>
</evidence>
<comment type="subcellular location">
    <subcellularLocation>
        <location evidence="1">Nucleus</location>
    </subcellularLocation>
</comment>
<keyword evidence="5" id="KW-0677">Repeat</keyword>
<keyword evidence="6 13" id="KW-0863">Zinc-finger</keyword>
<keyword evidence="3" id="KW-0678">Repressor</keyword>
<dbReference type="KEGG" id="lak:106151542"/>
<dbReference type="SMART" id="SM00355">
    <property type="entry name" value="ZnF_C2H2"/>
    <property type="match status" value="5"/>
</dbReference>
<accession>A0A1S3H2G3</accession>
<sequence length="517" mass="57926">MSMLFAPRLSSGHLGGADNAPTPVTVPQHRDWINSTLITSFSERTAERCEVPHTSTVTRAVENNSPWEGGFPKMPKSFLVKKTLDGLYIQVPAEALAAEIDAREAAAAAAKLTDTDAASSPARDPSSPRERRQEEEREEKATSRDCVAPDRSSPATRLSETEPITPPPPPVAKTESELYSEVVYDLSMKSPPQSAVAMIAKPEPIPTTETRHMEPEALKMKSSLPEPLKVPELLKPRSPEVLKYHDVPFWQSTFGGFGSPYFGLYGSNFHRLHQLHFQSLHDSFKYSPYYPPFPGAYLPPPPILPIPRSSPPLLPHPPMPERLYADSGRYERSPITELSPKQKEKPKLPWSIESIIEDTKDVEKRRKLGDPPRYHCEACNKSYSTFSGLSKHKQFHCITQVKKQFNCKYCDKTYVSLGALKMHIRTHTLPCKCKLCGKAFSRPWLLQGHIRTHTGEKPFKCPHCGRAFADRSNLRAHLQTHSDIKKYSCKSCTKTFSRMSLLLKHEDGGCAGIIHVG</sequence>
<feature type="domain" description="C2H2-type" evidence="15">
    <location>
        <begin position="405"/>
        <end position="428"/>
    </location>
</feature>
<evidence type="ECO:0000256" key="1">
    <source>
        <dbReference type="ARBA" id="ARBA00004123"/>
    </source>
</evidence>
<dbReference type="SUPFAM" id="SSF57667">
    <property type="entry name" value="beta-beta-alpha zinc fingers"/>
    <property type="match status" value="3"/>
</dbReference>
<dbReference type="AlphaFoldDB" id="A0A1S3H2G3"/>
<dbReference type="FunFam" id="3.30.160.60:FF:001114">
    <property type="entry name" value="Zinc finger protein SNAI2"/>
    <property type="match status" value="1"/>
</dbReference>
<evidence type="ECO:0000256" key="10">
    <source>
        <dbReference type="ARBA" id="ARBA00023163"/>
    </source>
</evidence>
<organism evidence="16 17">
    <name type="scientific">Lingula anatina</name>
    <name type="common">Brachiopod</name>
    <name type="synonym">Lingula unguis</name>
    <dbReference type="NCBI Taxonomy" id="7574"/>
    <lineage>
        <taxon>Eukaryota</taxon>
        <taxon>Metazoa</taxon>
        <taxon>Spiralia</taxon>
        <taxon>Lophotrochozoa</taxon>
        <taxon>Brachiopoda</taxon>
        <taxon>Linguliformea</taxon>
        <taxon>Lingulata</taxon>
        <taxon>Lingulida</taxon>
        <taxon>Linguloidea</taxon>
        <taxon>Lingulidae</taxon>
        <taxon>Lingula</taxon>
    </lineage>
</organism>
<dbReference type="RefSeq" id="XP_013380320.1">
    <property type="nucleotide sequence ID" value="XM_013524866.2"/>
</dbReference>
<keyword evidence="7" id="KW-0862">Zinc</keyword>
<feature type="domain" description="C2H2-type" evidence="15">
    <location>
        <begin position="431"/>
        <end position="458"/>
    </location>
</feature>
<keyword evidence="10" id="KW-0804">Transcription</keyword>
<feature type="compositionally biased region" description="Basic and acidic residues" evidence="14">
    <location>
        <begin position="126"/>
        <end position="143"/>
    </location>
</feature>
<dbReference type="PROSITE" id="PS50157">
    <property type="entry name" value="ZINC_FINGER_C2H2_2"/>
    <property type="match status" value="5"/>
</dbReference>
<feature type="domain" description="C2H2-type" evidence="15">
    <location>
        <begin position="487"/>
        <end position="517"/>
    </location>
</feature>
<dbReference type="Gene3D" id="3.30.160.60">
    <property type="entry name" value="Classic Zinc Finger"/>
    <property type="match status" value="4"/>
</dbReference>
<dbReference type="Pfam" id="PF00096">
    <property type="entry name" value="zf-C2H2"/>
    <property type="match status" value="4"/>
</dbReference>
<keyword evidence="16" id="KW-1185">Reference proteome</keyword>
<dbReference type="InParanoid" id="A0A1S3H2G3"/>
<dbReference type="Proteomes" id="UP000085678">
    <property type="component" value="Unplaced"/>
</dbReference>
<dbReference type="PANTHER" id="PTHR24388:SF54">
    <property type="entry name" value="PROTEIN ESCARGOT"/>
    <property type="match status" value="1"/>
</dbReference>
<keyword evidence="8" id="KW-0805">Transcription regulation</keyword>
<feature type="region of interest" description="Disordered" evidence="14">
    <location>
        <begin position="111"/>
        <end position="175"/>
    </location>
</feature>
<gene>
    <name evidence="17" type="primary">LOC106151542</name>
</gene>
<evidence type="ECO:0000256" key="6">
    <source>
        <dbReference type="ARBA" id="ARBA00022771"/>
    </source>
</evidence>
<evidence type="ECO:0000256" key="2">
    <source>
        <dbReference type="ARBA" id="ARBA00022473"/>
    </source>
</evidence>
<dbReference type="InterPro" id="IPR050527">
    <property type="entry name" value="Snail/Krueppel_Znf"/>
</dbReference>
<dbReference type="GO" id="GO:0000981">
    <property type="term" value="F:DNA-binding transcription factor activity, RNA polymerase II-specific"/>
    <property type="evidence" value="ECO:0007669"/>
    <property type="project" value="TreeGrafter"/>
</dbReference>
<evidence type="ECO:0000259" key="15">
    <source>
        <dbReference type="PROSITE" id="PS50157"/>
    </source>
</evidence>
<name>A0A1S3H2G3_LINAN</name>
<dbReference type="FunFam" id="3.30.160.60:FF:000043">
    <property type="entry name" value="Scratch family zinc finger 2"/>
    <property type="match status" value="1"/>
</dbReference>
<dbReference type="OrthoDB" id="5428132at2759"/>
<evidence type="ECO:0000256" key="9">
    <source>
        <dbReference type="ARBA" id="ARBA00023125"/>
    </source>
</evidence>
<evidence type="ECO:0000313" key="16">
    <source>
        <dbReference type="Proteomes" id="UP000085678"/>
    </source>
</evidence>
<dbReference type="InterPro" id="IPR013087">
    <property type="entry name" value="Znf_C2H2_type"/>
</dbReference>
<dbReference type="FunFam" id="3.30.160.60:FF:000085">
    <property type="entry name" value="Snail zinc finger protein"/>
    <property type="match status" value="1"/>
</dbReference>
<evidence type="ECO:0000256" key="7">
    <source>
        <dbReference type="ARBA" id="ARBA00022833"/>
    </source>
</evidence>
<proteinExistence type="inferred from homology"/>
<evidence type="ECO:0000313" key="17">
    <source>
        <dbReference type="RefSeq" id="XP_013380320.1"/>
    </source>
</evidence>
<evidence type="ECO:0000256" key="4">
    <source>
        <dbReference type="ARBA" id="ARBA00022723"/>
    </source>
</evidence>
<feature type="compositionally biased region" description="Low complexity" evidence="14">
    <location>
        <begin position="111"/>
        <end position="125"/>
    </location>
</feature>
<dbReference type="GO" id="GO:0008270">
    <property type="term" value="F:zinc ion binding"/>
    <property type="evidence" value="ECO:0007669"/>
    <property type="project" value="UniProtKB-KW"/>
</dbReference>
<evidence type="ECO:0000256" key="11">
    <source>
        <dbReference type="ARBA" id="ARBA00023242"/>
    </source>
</evidence>
<protein>
    <submittedName>
        <fullName evidence="17">Fez family zinc finger protein 1</fullName>
    </submittedName>
</protein>
<feature type="domain" description="C2H2-type" evidence="15">
    <location>
        <begin position="459"/>
        <end position="486"/>
    </location>
</feature>
<evidence type="ECO:0000256" key="14">
    <source>
        <dbReference type="SAM" id="MobiDB-lite"/>
    </source>
</evidence>
<dbReference type="FunFam" id="3.30.160.60:FF:000207">
    <property type="entry name" value="zinc finger protein SNAI2"/>
    <property type="match status" value="1"/>
</dbReference>
<keyword evidence="11" id="KW-0539">Nucleus</keyword>
<dbReference type="STRING" id="7574.A0A1S3H2G3"/>
<dbReference type="PROSITE" id="PS00028">
    <property type="entry name" value="ZINC_FINGER_C2H2_1"/>
    <property type="match status" value="3"/>
</dbReference>
<dbReference type="GO" id="GO:0000978">
    <property type="term" value="F:RNA polymerase II cis-regulatory region sequence-specific DNA binding"/>
    <property type="evidence" value="ECO:0007669"/>
    <property type="project" value="TreeGrafter"/>
</dbReference>
<dbReference type="InterPro" id="IPR036236">
    <property type="entry name" value="Znf_C2H2_sf"/>
</dbReference>
<dbReference type="OMA" id="CERQFAN"/>
<evidence type="ECO:0000256" key="8">
    <source>
        <dbReference type="ARBA" id="ARBA00023015"/>
    </source>
</evidence>
<reference evidence="17" key="1">
    <citation type="submission" date="2025-08" db="UniProtKB">
        <authorList>
            <consortium name="RefSeq"/>
        </authorList>
    </citation>
    <scope>IDENTIFICATION</scope>
    <source>
        <tissue evidence="17">Gonads</tissue>
    </source>
</reference>
<keyword evidence="9" id="KW-0238">DNA-binding</keyword>
<dbReference type="PANTHER" id="PTHR24388">
    <property type="entry name" value="ZINC FINGER PROTEIN"/>
    <property type="match status" value="1"/>
</dbReference>